<dbReference type="PROSITE" id="PS50943">
    <property type="entry name" value="HTH_CROC1"/>
    <property type="match status" value="1"/>
</dbReference>
<dbReference type="GO" id="GO:0003677">
    <property type="term" value="F:DNA binding"/>
    <property type="evidence" value="ECO:0007669"/>
    <property type="project" value="InterPro"/>
</dbReference>
<protein>
    <submittedName>
        <fullName evidence="2">XRE family transcriptional regulator</fullName>
    </submittedName>
</protein>
<dbReference type="EMBL" id="RIBZ01000232">
    <property type="protein sequence ID" value="RNG24156.1"/>
    <property type="molecule type" value="Genomic_DNA"/>
</dbReference>
<dbReference type="Gene3D" id="1.10.260.40">
    <property type="entry name" value="lambda repressor-like DNA-binding domains"/>
    <property type="match status" value="1"/>
</dbReference>
<dbReference type="Pfam" id="PF19054">
    <property type="entry name" value="DUF5753"/>
    <property type="match status" value="1"/>
</dbReference>
<dbReference type="RefSeq" id="WP_123100880.1">
    <property type="nucleotide sequence ID" value="NZ_RIBZ01000232.1"/>
</dbReference>
<dbReference type="InterPro" id="IPR043917">
    <property type="entry name" value="DUF5753"/>
</dbReference>
<dbReference type="AlphaFoldDB" id="A0A3M8W2A9"/>
<comment type="caution">
    <text evidence="2">The sequence shown here is derived from an EMBL/GenBank/DDBJ whole genome shotgun (WGS) entry which is preliminary data.</text>
</comment>
<reference evidence="2 3" key="1">
    <citation type="submission" date="2018-11" db="EMBL/GenBank/DDBJ databases">
        <title>The Potential of Streptomyces as Biocontrol Agents against the Tomato grey mould, Botrytis cinerea (Gray mold) Frontiers in Microbiology.</title>
        <authorList>
            <person name="Li D."/>
        </authorList>
    </citation>
    <scope>NUCLEOTIDE SEQUENCE [LARGE SCALE GENOMIC DNA]</scope>
    <source>
        <strain evidence="2 3">NEAU-LD23</strain>
    </source>
</reference>
<dbReference type="InterPro" id="IPR001387">
    <property type="entry name" value="Cro/C1-type_HTH"/>
</dbReference>
<dbReference type="InterPro" id="IPR010982">
    <property type="entry name" value="Lambda_DNA-bd_dom_sf"/>
</dbReference>
<dbReference type="CDD" id="cd00093">
    <property type="entry name" value="HTH_XRE"/>
    <property type="match status" value="1"/>
</dbReference>
<name>A0A3M8W2A9_9ACTN</name>
<accession>A0A3M8W2A9</accession>
<feature type="domain" description="HTH cro/C1-type" evidence="1">
    <location>
        <begin position="22"/>
        <end position="76"/>
    </location>
</feature>
<gene>
    <name evidence="2" type="ORF">EEJ42_17655</name>
</gene>
<organism evidence="2 3">
    <name type="scientific">Streptomyces botrytidirepellens</name>
    <dbReference type="NCBI Taxonomy" id="2486417"/>
    <lineage>
        <taxon>Bacteria</taxon>
        <taxon>Bacillati</taxon>
        <taxon>Actinomycetota</taxon>
        <taxon>Actinomycetes</taxon>
        <taxon>Kitasatosporales</taxon>
        <taxon>Streptomycetaceae</taxon>
        <taxon>Streptomyces</taxon>
    </lineage>
</organism>
<evidence type="ECO:0000313" key="2">
    <source>
        <dbReference type="EMBL" id="RNG24156.1"/>
    </source>
</evidence>
<proteinExistence type="predicted"/>
<dbReference type="SMART" id="SM00530">
    <property type="entry name" value="HTH_XRE"/>
    <property type="match status" value="1"/>
</dbReference>
<evidence type="ECO:0000259" key="1">
    <source>
        <dbReference type="PROSITE" id="PS50943"/>
    </source>
</evidence>
<dbReference type="Proteomes" id="UP000275401">
    <property type="component" value="Unassembled WGS sequence"/>
</dbReference>
<sequence length="288" mass="32836">MSEARPSGAAPTVLRRVLGKRLRHLRERAQVSFEEAAQAIEVTPLTVRRMEKAEVGLKIPYVKELLRNYGVRGPEIESFLALAREANQPGWWHQFRDVLPDWFSAYVSLESEATVIRAYEPHYVPGLLQTEDYARAVLRIGFPNDTEEELERRIALRLQRQSLLTKPDAPIMWAILDETVLRRPVGPSEVMRDQIDHIIDTLSMPKVRLQIMRFASGPHPGAFGPFHYFRFGFSELPDVVYTESLTGAVYVDRPKEVGAYLEVLDRMAVQADPIGDTSTILAELRKEL</sequence>
<dbReference type="SUPFAM" id="SSF47413">
    <property type="entry name" value="lambda repressor-like DNA-binding domains"/>
    <property type="match status" value="1"/>
</dbReference>
<keyword evidence="3" id="KW-1185">Reference proteome</keyword>
<evidence type="ECO:0000313" key="3">
    <source>
        <dbReference type="Proteomes" id="UP000275401"/>
    </source>
</evidence>
<dbReference type="Pfam" id="PF13560">
    <property type="entry name" value="HTH_31"/>
    <property type="match status" value="1"/>
</dbReference>